<keyword evidence="3" id="KW-0460">Magnesium</keyword>
<accession>A0A1B7MQ63</accession>
<sequence>MVQFDYKGGKGYGHVIEGTGKLAAAGDEHAPLGEGEKDGTPSDIVIYDLEDSVPPSSCDKDTARQRLRSPAPFPIRIVTSIDSARSAWNLGEIASWTSEYDSNAGGTLGALLFATEDYCADASVIRTPSRLELLYVRSQITIAAKTFGLDAIDMVSFAKSNIAGRKKAWVQQQAIHPAQVDIIHSTFVPTENEILRTAKILHRMEVTHSSQKGAFSLEMEGGGKEIIDDPMLKRASLYSFFIREVPHSMLRLRIPSG</sequence>
<dbReference type="STRING" id="1314800.A0A1B7MQ63"/>
<name>A0A1B7MQ63_9AGAM</name>
<dbReference type="PANTHER" id="PTHR32308">
    <property type="entry name" value="LYASE BETA SUBUNIT, PUTATIVE (AFU_ORTHOLOGUE AFUA_4G13030)-RELATED"/>
    <property type="match status" value="1"/>
</dbReference>
<dbReference type="InterPro" id="IPR005000">
    <property type="entry name" value="Aldolase/citrate-lyase_domain"/>
</dbReference>
<dbReference type="EMBL" id="KV448571">
    <property type="protein sequence ID" value="OAX34755.1"/>
    <property type="molecule type" value="Genomic_DNA"/>
</dbReference>
<dbReference type="PANTHER" id="PTHR32308:SF0">
    <property type="entry name" value="HPCH_HPAI ALDOLASE_CITRATE LYASE DOMAIN-CONTAINING PROTEIN"/>
    <property type="match status" value="1"/>
</dbReference>
<dbReference type="Pfam" id="PF03328">
    <property type="entry name" value="HpcH_HpaI"/>
    <property type="match status" value="1"/>
</dbReference>
<evidence type="ECO:0000259" key="4">
    <source>
        <dbReference type="Pfam" id="PF03328"/>
    </source>
</evidence>
<protein>
    <recommendedName>
        <fullName evidence="4">HpcH/HpaI aldolase/citrate lyase domain-containing protein</fullName>
    </recommendedName>
</protein>
<comment type="cofactor">
    <cofactor evidence="1">
        <name>Mg(2+)</name>
        <dbReference type="ChEBI" id="CHEBI:18420"/>
    </cofactor>
</comment>
<evidence type="ECO:0000256" key="2">
    <source>
        <dbReference type="ARBA" id="ARBA00022723"/>
    </source>
</evidence>
<dbReference type="Gene3D" id="3.20.20.60">
    <property type="entry name" value="Phosphoenolpyruvate-binding domains"/>
    <property type="match status" value="1"/>
</dbReference>
<gene>
    <name evidence="5" type="ORF">K503DRAFT_785540</name>
</gene>
<dbReference type="SUPFAM" id="SSF51621">
    <property type="entry name" value="Phosphoenolpyruvate/pyruvate domain"/>
    <property type="match status" value="1"/>
</dbReference>
<feature type="domain" description="HpcH/HpaI aldolase/citrate lyase" evidence="4">
    <location>
        <begin position="75"/>
        <end position="163"/>
    </location>
</feature>
<dbReference type="AlphaFoldDB" id="A0A1B7MQ63"/>
<organism evidence="5 6">
    <name type="scientific">Rhizopogon vinicolor AM-OR11-026</name>
    <dbReference type="NCBI Taxonomy" id="1314800"/>
    <lineage>
        <taxon>Eukaryota</taxon>
        <taxon>Fungi</taxon>
        <taxon>Dikarya</taxon>
        <taxon>Basidiomycota</taxon>
        <taxon>Agaricomycotina</taxon>
        <taxon>Agaricomycetes</taxon>
        <taxon>Agaricomycetidae</taxon>
        <taxon>Boletales</taxon>
        <taxon>Suillineae</taxon>
        <taxon>Rhizopogonaceae</taxon>
        <taxon>Rhizopogon</taxon>
    </lineage>
</organism>
<dbReference type="OrthoDB" id="1773at2759"/>
<evidence type="ECO:0000256" key="1">
    <source>
        <dbReference type="ARBA" id="ARBA00001946"/>
    </source>
</evidence>
<evidence type="ECO:0000256" key="3">
    <source>
        <dbReference type="ARBA" id="ARBA00022842"/>
    </source>
</evidence>
<dbReference type="InterPro" id="IPR040442">
    <property type="entry name" value="Pyrv_kinase-like_dom_sf"/>
</dbReference>
<keyword evidence="6" id="KW-1185">Reference proteome</keyword>
<dbReference type="InParanoid" id="A0A1B7MQ63"/>
<keyword evidence="2" id="KW-0479">Metal-binding</keyword>
<dbReference type="GO" id="GO:0006107">
    <property type="term" value="P:oxaloacetate metabolic process"/>
    <property type="evidence" value="ECO:0007669"/>
    <property type="project" value="TreeGrafter"/>
</dbReference>
<dbReference type="GO" id="GO:0000287">
    <property type="term" value="F:magnesium ion binding"/>
    <property type="evidence" value="ECO:0007669"/>
    <property type="project" value="TreeGrafter"/>
</dbReference>
<dbReference type="GO" id="GO:0003824">
    <property type="term" value="F:catalytic activity"/>
    <property type="evidence" value="ECO:0007669"/>
    <property type="project" value="InterPro"/>
</dbReference>
<dbReference type="InterPro" id="IPR015813">
    <property type="entry name" value="Pyrv/PenolPyrv_kinase-like_dom"/>
</dbReference>
<reference evidence="5 6" key="1">
    <citation type="submission" date="2016-06" db="EMBL/GenBank/DDBJ databases">
        <title>Comparative genomics of the ectomycorrhizal sister species Rhizopogon vinicolor and Rhizopogon vesiculosus (Basidiomycota: Boletales) reveals a divergence of the mating type B locus.</title>
        <authorList>
            <consortium name="DOE Joint Genome Institute"/>
            <person name="Mujic A.B."/>
            <person name="Kuo A."/>
            <person name="Tritt A."/>
            <person name="Lipzen A."/>
            <person name="Chen C."/>
            <person name="Johnson J."/>
            <person name="Sharma A."/>
            <person name="Barry K."/>
            <person name="Grigoriev I.V."/>
            <person name="Spatafora J.W."/>
        </authorList>
    </citation>
    <scope>NUCLEOTIDE SEQUENCE [LARGE SCALE GENOMIC DNA]</scope>
    <source>
        <strain evidence="5 6">AM-OR11-026</strain>
    </source>
</reference>
<evidence type="ECO:0000313" key="6">
    <source>
        <dbReference type="Proteomes" id="UP000092154"/>
    </source>
</evidence>
<evidence type="ECO:0000313" key="5">
    <source>
        <dbReference type="EMBL" id="OAX34755.1"/>
    </source>
</evidence>
<proteinExistence type="predicted"/>
<dbReference type="Proteomes" id="UP000092154">
    <property type="component" value="Unassembled WGS sequence"/>
</dbReference>